<reference evidence="5" key="1">
    <citation type="submission" date="2024-02" db="EMBL/GenBank/DDBJ databases">
        <authorList>
            <consortium name="ELIXIR-Norway"/>
            <consortium name="Elixir Norway"/>
        </authorList>
    </citation>
    <scope>NUCLEOTIDE SEQUENCE</scope>
</reference>
<feature type="transmembrane region" description="Helical" evidence="2">
    <location>
        <begin position="44"/>
        <end position="66"/>
    </location>
</feature>
<feature type="transmembrane region" description="Helical" evidence="2">
    <location>
        <begin position="12"/>
        <end position="32"/>
    </location>
</feature>
<dbReference type="Pfam" id="PF24057">
    <property type="entry name" value="DUF7358"/>
    <property type="match status" value="1"/>
</dbReference>
<dbReference type="SUPFAM" id="SSF53474">
    <property type="entry name" value="alpha/beta-Hydrolases"/>
    <property type="match status" value="1"/>
</dbReference>
<proteinExistence type="predicted"/>
<feature type="domain" description="Fungal lipase-type" evidence="3">
    <location>
        <begin position="371"/>
        <end position="522"/>
    </location>
</feature>
<dbReference type="Proteomes" id="UP001497512">
    <property type="component" value="Chromosome 13"/>
</dbReference>
<dbReference type="PANTHER" id="PTHR47030">
    <property type="entry name" value="LIPASE CLASS 3 FAMILY PROTEIN"/>
    <property type="match status" value="1"/>
</dbReference>
<dbReference type="Gene3D" id="3.40.50.1820">
    <property type="entry name" value="alpha/beta hydrolase"/>
    <property type="match status" value="1"/>
</dbReference>
<feature type="transmembrane region" description="Helical" evidence="2">
    <location>
        <begin position="103"/>
        <end position="127"/>
    </location>
</feature>
<dbReference type="EMBL" id="OZ019905">
    <property type="protein sequence ID" value="CAK9202388.1"/>
    <property type="molecule type" value="Genomic_DNA"/>
</dbReference>
<name>A0ABP0TQC0_9BRYO</name>
<evidence type="ECO:0000313" key="5">
    <source>
        <dbReference type="EMBL" id="CAK9202388.1"/>
    </source>
</evidence>
<feature type="compositionally biased region" description="Basic and acidic residues" evidence="1">
    <location>
        <begin position="633"/>
        <end position="643"/>
    </location>
</feature>
<keyword evidence="6" id="KW-1185">Reference proteome</keyword>
<evidence type="ECO:0000259" key="3">
    <source>
        <dbReference type="Pfam" id="PF01764"/>
    </source>
</evidence>
<dbReference type="CDD" id="cd00519">
    <property type="entry name" value="Lipase_3"/>
    <property type="match status" value="1"/>
</dbReference>
<dbReference type="Pfam" id="PF01764">
    <property type="entry name" value="Lipase_3"/>
    <property type="match status" value="1"/>
</dbReference>
<feature type="domain" description="DUF7358" evidence="4">
    <location>
        <begin position="8"/>
        <end position="232"/>
    </location>
</feature>
<dbReference type="InterPro" id="IPR002921">
    <property type="entry name" value="Fungal_lipase-type"/>
</dbReference>
<organism evidence="5 6">
    <name type="scientific">Sphagnum troendelagicum</name>
    <dbReference type="NCBI Taxonomy" id="128251"/>
    <lineage>
        <taxon>Eukaryota</taxon>
        <taxon>Viridiplantae</taxon>
        <taxon>Streptophyta</taxon>
        <taxon>Embryophyta</taxon>
        <taxon>Bryophyta</taxon>
        <taxon>Sphagnophytina</taxon>
        <taxon>Sphagnopsida</taxon>
        <taxon>Sphagnales</taxon>
        <taxon>Sphagnaceae</taxon>
        <taxon>Sphagnum</taxon>
    </lineage>
</organism>
<feature type="compositionally biased region" description="Polar residues" evidence="1">
    <location>
        <begin position="580"/>
        <end position="594"/>
    </location>
</feature>
<accession>A0ABP0TQC0</accession>
<dbReference type="InterPro" id="IPR029058">
    <property type="entry name" value="AB_hydrolase_fold"/>
</dbReference>
<evidence type="ECO:0000259" key="4">
    <source>
        <dbReference type="Pfam" id="PF24057"/>
    </source>
</evidence>
<evidence type="ECO:0000313" key="6">
    <source>
        <dbReference type="Proteomes" id="UP001497512"/>
    </source>
</evidence>
<keyword evidence="2" id="KW-0812">Transmembrane</keyword>
<keyword evidence="2" id="KW-0472">Membrane</keyword>
<feature type="compositionally biased region" description="Basic and acidic residues" evidence="1">
    <location>
        <begin position="596"/>
        <end position="625"/>
    </location>
</feature>
<sequence length="798" mass="89106">MGLRKLWDIRRLVLFLGALNLGLSLVAAHAAVLSLRGKCPQRVVVASTLVAVGAAIRIIWMVGMGFTQVVTASAMIAQASEPTSFDATPTTSQRRRWYKHWLWCSRIGFLVTVVQSIGALYLTFIVVSKFAKYFDCSCCGGEDEFGLQTFLACLPVAAWVVAFAQCCVGSDVMAWRSLYHNQDEAWRAHYREMFDYGIREAMCCLGRHRYLSYLDKDEVDSVAALLGDLVAYRAVGASHLEVVAGVALLRERGSQSHLSDDYTPAPDSLLQEASYLHSYAVAAYTGPLLDIGRHPLTFPCVWLHRQGILTFWNRNRRPKLEGDNWWRGHAAAFLQQAHVPPEALVKGRVLQTHKRETVYFVVVLHHLRSVVVAVRGTETPEDLLTDGLGRECKLSESDLLGLLKGSGIPERVKRQVQETMPHYGHVGVIQAARELSMELDNLAEDEDDGGLLTKLLGPGGECKDYSLRFVGHSLGGSIAALTALRLYRRYPQLHVYAYGVLPCVDAITADACASFITSVIYNDEFSSRLSVAAIMRLRVAALQALAADANTDSALLTKLTNQLFREGHRNESEKTIHTIQQEIVGQSQTNSSKGEGSAREQHANPAREHVQWQRRRENIDSKGVAEEEDSEDSNEKGRNKEIMRFQTSNKRGEPLLENTAKSIQPGAYADLDLLPNGMPRETTDELRGGNMGSDLQTMWPAEMFVPGLIIHLVLEESYAAASMWNSSYRFLMRQESNKKPQYRAILKDRESFRNIVVSPSMFLDHMPWRCKEAMDEVLKQVKIRSTASLYTPLASELV</sequence>
<evidence type="ECO:0000256" key="2">
    <source>
        <dbReference type="SAM" id="Phobius"/>
    </source>
</evidence>
<evidence type="ECO:0008006" key="7">
    <source>
        <dbReference type="Google" id="ProtNLM"/>
    </source>
</evidence>
<feature type="region of interest" description="Disordered" evidence="1">
    <location>
        <begin position="580"/>
        <end position="655"/>
    </location>
</feature>
<dbReference type="InterPro" id="IPR055782">
    <property type="entry name" value="DUF7358"/>
</dbReference>
<gene>
    <name evidence="5" type="ORF">CSSPTR1EN2_LOCUS6382</name>
</gene>
<evidence type="ECO:0000256" key="1">
    <source>
        <dbReference type="SAM" id="MobiDB-lite"/>
    </source>
</evidence>
<dbReference type="PANTHER" id="PTHR47030:SF2">
    <property type="entry name" value="LIPASE CLASS 3 FAMILY PROTEIN"/>
    <property type="match status" value="1"/>
</dbReference>
<protein>
    <recommendedName>
        <fullName evidence="7">Fungal lipase-like domain-containing protein</fullName>
    </recommendedName>
</protein>
<keyword evidence="2" id="KW-1133">Transmembrane helix</keyword>